<keyword evidence="3" id="KW-1185">Reference proteome</keyword>
<organism evidence="2 3">
    <name type="scientific">Amycolatopsis saalfeldensis</name>
    <dbReference type="NCBI Taxonomy" id="394193"/>
    <lineage>
        <taxon>Bacteria</taxon>
        <taxon>Bacillati</taxon>
        <taxon>Actinomycetota</taxon>
        <taxon>Actinomycetes</taxon>
        <taxon>Pseudonocardiales</taxon>
        <taxon>Pseudonocardiaceae</taxon>
        <taxon>Amycolatopsis</taxon>
    </lineage>
</organism>
<sequence length="78" mass="8489">MPNHKCLAQPEPPRRPSTWEIVLDQLLRVLGARWIFATLALLLAASVALASVVGPDLADLVSVLLLGIAAIVRARRKR</sequence>
<feature type="transmembrane region" description="Helical" evidence="1">
    <location>
        <begin position="57"/>
        <end position="74"/>
    </location>
</feature>
<evidence type="ECO:0000313" key="2">
    <source>
        <dbReference type="EMBL" id="SEP54562.1"/>
    </source>
</evidence>
<protein>
    <submittedName>
        <fullName evidence="2">Uncharacterized protein</fullName>
    </submittedName>
</protein>
<dbReference type="STRING" id="394193.SAMN04489732_1567"/>
<name>A0A1H8YR79_9PSEU</name>
<dbReference type="AlphaFoldDB" id="A0A1H8YR79"/>
<dbReference type="EMBL" id="FOEF01000056">
    <property type="protein sequence ID" value="SEP54562.1"/>
    <property type="molecule type" value="Genomic_DNA"/>
</dbReference>
<evidence type="ECO:0000313" key="3">
    <source>
        <dbReference type="Proteomes" id="UP000198582"/>
    </source>
</evidence>
<keyword evidence="1" id="KW-0472">Membrane</keyword>
<keyword evidence="1" id="KW-1133">Transmembrane helix</keyword>
<proteinExistence type="predicted"/>
<keyword evidence="1" id="KW-0812">Transmembrane</keyword>
<evidence type="ECO:0000256" key="1">
    <source>
        <dbReference type="SAM" id="Phobius"/>
    </source>
</evidence>
<feature type="transmembrane region" description="Helical" evidence="1">
    <location>
        <begin position="34"/>
        <end position="51"/>
    </location>
</feature>
<gene>
    <name evidence="2" type="ORF">SAMN04489732_1567</name>
</gene>
<dbReference type="RefSeq" id="WP_143086540.1">
    <property type="nucleotide sequence ID" value="NZ_FOEF01000056.1"/>
</dbReference>
<accession>A0A1H8YR79</accession>
<dbReference type="Proteomes" id="UP000198582">
    <property type="component" value="Unassembled WGS sequence"/>
</dbReference>
<reference evidence="3" key="1">
    <citation type="submission" date="2016-10" db="EMBL/GenBank/DDBJ databases">
        <authorList>
            <person name="Varghese N."/>
            <person name="Submissions S."/>
        </authorList>
    </citation>
    <scope>NUCLEOTIDE SEQUENCE [LARGE SCALE GENOMIC DNA]</scope>
    <source>
        <strain evidence="3">DSM 44993</strain>
    </source>
</reference>